<keyword evidence="1" id="KW-1133">Transmembrane helix</keyword>
<evidence type="ECO:0000259" key="2">
    <source>
        <dbReference type="Pfam" id="PF14501"/>
    </source>
</evidence>
<dbReference type="Proteomes" id="UP001252875">
    <property type="component" value="Unassembled WGS sequence"/>
</dbReference>
<dbReference type="RefSeq" id="WP_311821204.1">
    <property type="nucleotide sequence ID" value="NZ_JARPYF010000001.1"/>
</dbReference>
<dbReference type="Pfam" id="PF14501">
    <property type="entry name" value="HATPase_c_5"/>
    <property type="match status" value="1"/>
</dbReference>
<evidence type="ECO:0000313" key="4">
    <source>
        <dbReference type="Proteomes" id="UP001252875"/>
    </source>
</evidence>
<accession>A0ABU3EV17</accession>
<proteinExistence type="predicted"/>
<name>A0ABU3EV17_9ENTE</name>
<dbReference type="InterPro" id="IPR032834">
    <property type="entry name" value="NatK-like_C"/>
</dbReference>
<dbReference type="SUPFAM" id="SSF55874">
    <property type="entry name" value="ATPase domain of HSP90 chaperone/DNA topoisomerase II/histidine kinase"/>
    <property type="match status" value="1"/>
</dbReference>
<dbReference type="PANTHER" id="PTHR40448:SF1">
    <property type="entry name" value="TWO-COMPONENT SENSOR HISTIDINE KINASE"/>
    <property type="match status" value="1"/>
</dbReference>
<dbReference type="EMBL" id="JARPYI010000001">
    <property type="protein sequence ID" value="MDT2598506.1"/>
    <property type="molecule type" value="Genomic_DNA"/>
</dbReference>
<feature type="domain" description="Sensor histidine kinase NatK-like C-terminal" evidence="2">
    <location>
        <begin position="154"/>
        <end position="258"/>
    </location>
</feature>
<evidence type="ECO:0000313" key="3">
    <source>
        <dbReference type="EMBL" id="MDT2598506.1"/>
    </source>
</evidence>
<gene>
    <name evidence="3" type="ORF">P7D85_01895</name>
</gene>
<keyword evidence="4" id="KW-1185">Reference proteome</keyword>
<keyword evidence="1" id="KW-0472">Membrane</keyword>
<comment type="caution">
    <text evidence="3">The sequence shown here is derived from an EMBL/GenBank/DDBJ whole genome shotgun (WGS) entry which is preliminary data.</text>
</comment>
<dbReference type="InterPro" id="IPR036890">
    <property type="entry name" value="HATPase_C_sf"/>
</dbReference>
<evidence type="ECO:0000256" key="1">
    <source>
        <dbReference type="SAM" id="Phobius"/>
    </source>
</evidence>
<protein>
    <submittedName>
        <fullName evidence="3">GHKL domain-containing protein</fullName>
    </submittedName>
</protein>
<dbReference type="Gene3D" id="3.30.565.10">
    <property type="entry name" value="Histidine kinase-like ATPase, C-terminal domain"/>
    <property type="match status" value="1"/>
</dbReference>
<reference evidence="3 4" key="1">
    <citation type="submission" date="2023-03" db="EMBL/GenBank/DDBJ databases">
        <authorList>
            <person name="Shen W."/>
            <person name="Cai J."/>
        </authorList>
    </citation>
    <scope>NUCLEOTIDE SEQUENCE [LARGE SCALE GENOMIC DNA]</scope>
    <source>
        <strain evidence="3 4">D6-4</strain>
    </source>
</reference>
<sequence>MKGENPVRKYLIVVFILVIILLIVYLNIKTRQMDKQRIQELKDNQLADLTSYVQQIEAMYGELRGFRHDYHNVLISLNESIKTKDLSIIEDTYNRILNQEGIALDDEHYSLARLNNLKTLPIKGIFSTHIIQAWQKNIPVNIEIDDVIQNEAIDILDYVRIASILLDNAIEAAEKAENPFLTIVFLKDETKKEIQLIIENSCPDEVIDITKIFKKDYSTKGEDRGLGLATVQAILQNYTNLSLQTEYQFGVFRQILMIKEEFPQ</sequence>
<dbReference type="PANTHER" id="PTHR40448">
    <property type="entry name" value="TWO-COMPONENT SENSOR HISTIDINE KINASE"/>
    <property type="match status" value="1"/>
</dbReference>
<keyword evidence="1" id="KW-0812">Transmembrane</keyword>
<organism evidence="3 4">
    <name type="scientific">Enterococcus hulanensis</name>
    <dbReference type="NCBI Taxonomy" id="2559929"/>
    <lineage>
        <taxon>Bacteria</taxon>
        <taxon>Bacillati</taxon>
        <taxon>Bacillota</taxon>
        <taxon>Bacilli</taxon>
        <taxon>Lactobacillales</taxon>
        <taxon>Enterococcaceae</taxon>
        <taxon>Enterococcus</taxon>
    </lineage>
</organism>
<feature type="transmembrane region" description="Helical" evidence="1">
    <location>
        <begin position="12"/>
        <end position="28"/>
    </location>
</feature>